<dbReference type="AlphaFoldDB" id="F7FUX4"/>
<evidence type="ECO:0000256" key="4">
    <source>
        <dbReference type="ARBA" id="ARBA00022690"/>
    </source>
</evidence>
<keyword evidence="9" id="KW-1185">Reference proteome</keyword>
<evidence type="ECO:0000313" key="8">
    <source>
        <dbReference type="Ensembl" id="ENSMODP00000034046.2"/>
    </source>
</evidence>
<dbReference type="Bgee" id="ENSMODG00000024423">
    <property type="expression patterns" value="Expressed in ovary and 2 other cell types or tissues"/>
</dbReference>
<evidence type="ECO:0000313" key="9">
    <source>
        <dbReference type="Proteomes" id="UP000002280"/>
    </source>
</evidence>
<dbReference type="Proteomes" id="UP000002280">
    <property type="component" value="Chromosome 3"/>
</dbReference>
<dbReference type="Ensembl" id="ENSMODT00000035632.2">
    <property type="protein sequence ID" value="ENSMODP00000034046.2"/>
    <property type="gene ID" value="ENSMODG00000024423.2"/>
</dbReference>
<reference evidence="8" key="3">
    <citation type="submission" date="2025-09" db="UniProtKB">
        <authorList>
            <consortium name="Ensembl"/>
        </authorList>
    </citation>
    <scope>IDENTIFICATION</scope>
</reference>
<reference evidence="8" key="2">
    <citation type="submission" date="2025-08" db="UniProtKB">
        <authorList>
            <consortium name="Ensembl"/>
        </authorList>
    </citation>
    <scope>IDENTIFICATION</scope>
</reference>
<dbReference type="GO" id="GO:0005576">
    <property type="term" value="C:extracellular region"/>
    <property type="evidence" value="ECO:0007669"/>
    <property type="project" value="UniProtKB-SubCell"/>
</dbReference>
<evidence type="ECO:0000256" key="3">
    <source>
        <dbReference type="ARBA" id="ARBA00022525"/>
    </source>
</evidence>
<dbReference type="HOGENOM" id="CLU_2283857_0_0_1"/>
<dbReference type="Pfam" id="PF00031">
    <property type="entry name" value="Cystatin"/>
    <property type="match status" value="1"/>
</dbReference>
<dbReference type="InterPro" id="IPR046350">
    <property type="entry name" value="Cystatin_sf"/>
</dbReference>
<dbReference type="CDD" id="cd00042">
    <property type="entry name" value="CY"/>
    <property type="match status" value="1"/>
</dbReference>
<dbReference type="PANTHER" id="PTHR47033">
    <property type="entry name" value="CYSTATIN-M"/>
    <property type="match status" value="1"/>
</dbReference>
<keyword evidence="3" id="KW-0964">Secreted</keyword>
<reference evidence="8 9" key="1">
    <citation type="journal article" date="2007" name="Nature">
        <title>Genome of the marsupial Monodelphis domestica reveals innovation in non-coding sequences.</title>
        <authorList>
            <person name="Mikkelsen T.S."/>
            <person name="Wakefield M.J."/>
            <person name="Aken B."/>
            <person name="Amemiya C.T."/>
            <person name="Chang J.L."/>
            <person name="Duke S."/>
            <person name="Garber M."/>
            <person name="Gentles A.J."/>
            <person name="Goodstadt L."/>
            <person name="Heger A."/>
            <person name="Jurka J."/>
            <person name="Kamal M."/>
            <person name="Mauceli E."/>
            <person name="Searle S.M."/>
            <person name="Sharpe T."/>
            <person name="Baker M.L."/>
            <person name="Batzer M.A."/>
            <person name="Benos P.V."/>
            <person name="Belov K."/>
            <person name="Clamp M."/>
            <person name="Cook A."/>
            <person name="Cuff J."/>
            <person name="Das R."/>
            <person name="Davidow L."/>
            <person name="Deakin J.E."/>
            <person name="Fazzari M.J."/>
            <person name="Glass J.L."/>
            <person name="Grabherr M."/>
            <person name="Greally J.M."/>
            <person name="Gu W."/>
            <person name="Hore T.A."/>
            <person name="Huttley G.A."/>
            <person name="Kleber M."/>
            <person name="Jirtle R.L."/>
            <person name="Koina E."/>
            <person name="Lee J.T."/>
            <person name="Mahony S."/>
            <person name="Marra M.A."/>
            <person name="Miller R.D."/>
            <person name="Nicholls R.D."/>
            <person name="Oda M."/>
            <person name="Papenfuss A.T."/>
            <person name="Parra Z.E."/>
            <person name="Pollock D.D."/>
            <person name="Ray D.A."/>
            <person name="Schein J.E."/>
            <person name="Speed T.P."/>
            <person name="Thompson K."/>
            <person name="VandeBerg J.L."/>
            <person name="Wade C.M."/>
            <person name="Walker J.A."/>
            <person name="Waters P.D."/>
            <person name="Webber C."/>
            <person name="Weidman J.R."/>
            <person name="Xie X."/>
            <person name="Zody M.C."/>
            <person name="Baldwin J."/>
            <person name="Abdouelleil A."/>
            <person name="Abdulkadir J."/>
            <person name="Abebe A."/>
            <person name="Abera B."/>
            <person name="Abreu J."/>
            <person name="Acer S.C."/>
            <person name="Aftuck L."/>
            <person name="Alexander A."/>
            <person name="An P."/>
            <person name="Anderson E."/>
            <person name="Anderson S."/>
            <person name="Arachi H."/>
            <person name="Azer M."/>
            <person name="Bachantsang P."/>
            <person name="Barry A."/>
            <person name="Bayul T."/>
            <person name="Berlin A."/>
            <person name="Bessette D."/>
            <person name="Bloom T."/>
            <person name="Bloom T."/>
            <person name="Boguslavskiy L."/>
            <person name="Bonnet C."/>
            <person name="Boukhgalter B."/>
            <person name="Bourzgui I."/>
            <person name="Brown A."/>
            <person name="Cahill P."/>
            <person name="Channer S."/>
            <person name="Cheshatsang Y."/>
            <person name="Chuda L."/>
            <person name="Citroen M."/>
            <person name="Collymore A."/>
            <person name="Cooke P."/>
            <person name="Costello M."/>
            <person name="D'Aco K."/>
            <person name="Daza R."/>
            <person name="De Haan G."/>
            <person name="DeGray S."/>
            <person name="DeMaso C."/>
            <person name="Dhargay N."/>
            <person name="Dooley K."/>
            <person name="Dooley E."/>
            <person name="Doricent M."/>
            <person name="Dorje P."/>
            <person name="Dorjee K."/>
            <person name="Dupes A."/>
            <person name="Elong R."/>
            <person name="Falk J."/>
            <person name="Farina A."/>
            <person name="Faro S."/>
            <person name="Ferguson D."/>
            <person name="Fisher S."/>
            <person name="Foley C.D."/>
            <person name="Franke A."/>
            <person name="Friedrich D."/>
            <person name="Gadbois L."/>
            <person name="Gearin G."/>
            <person name="Gearin C.R."/>
            <person name="Giannoukos G."/>
            <person name="Goode T."/>
            <person name="Graham J."/>
            <person name="Grandbois E."/>
            <person name="Grewal S."/>
            <person name="Gyaltsen K."/>
            <person name="Hafez N."/>
            <person name="Hagos B."/>
            <person name="Hall J."/>
            <person name="Henson C."/>
            <person name="Hollinger A."/>
            <person name="Honan T."/>
            <person name="Huard M.D."/>
            <person name="Hughes L."/>
            <person name="Hurhula B."/>
            <person name="Husby M.E."/>
            <person name="Kamat A."/>
            <person name="Kanga B."/>
            <person name="Kashin S."/>
            <person name="Khazanovich D."/>
            <person name="Kisner P."/>
            <person name="Lance K."/>
            <person name="Lara M."/>
            <person name="Lee W."/>
            <person name="Lennon N."/>
            <person name="Letendre F."/>
            <person name="LeVine R."/>
            <person name="Lipovsky A."/>
            <person name="Liu X."/>
            <person name="Liu J."/>
            <person name="Liu S."/>
            <person name="Lokyitsang T."/>
            <person name="Lokyitsang Y."/>
            <person name="Lubonja R."/>
            <person name="Lui A."/>
            <person name="MacDonald P."/>
            <person name="Magnisalis V."/>
            <person name="Maru K."/>
            <person name="Matthews C."/>
            <person name="McCusker W."/>
            <person name="McDonough S."/>
            <person name="Mehta T."/>
            <person name="Meldrim J."/>
            <person name="Meneus L."/>
            <person name="Mihai O."/>
            <person name="Mihalev A."/>
            <person name="Mihova T."/>
            <person name="Mittelman R."/>
            <person name="Mlenga V."/>
            <person name="Montmayeur A."/>
            <person name="Mulrain L."/>
            <person name="Navidi A."/>
            <person name="Naylor J."/>
            <person name="Negash T."/>
            <person name="Nguyen T."/>
            <person name="Nguyen N."/>
            <person name="Nicol R."/>
            <person name="Norbu C."/>
            <person name="Norbu N."/>
            <person name="Novod N."/>
            <person name="O'Neill B."/>
            <person name="Osman S."/>
            <person name="Markiewicz E."/>
            <person name="Oyono O.L."/>
            <person name="Patti C."/>
            <person name="Phunkhang P."/>
            <person name="Pierre F."/>
            <person name="Priest M."/>
            <person name="Raghuraman S."/>
            <person name="Rege F."/>
            <person name="Reyes R."/>
            <person name="Rise C."/>
            <person name="Rogov P."/>
            <person name="Ross K."/>
            <person name="Ryan E."/>
            <person name="Settipalli S."/>
            <person name="Shea T."/>
            <person name="Sherpa N."/>
            <person name="Shi L."/>
            <person name="Shih D."/>
            <person name="Sparrow T."/>
            <person name="Spaulding J."/>
            <person name="Stalker J."/>
            <person name="Stange-Thomann N."/>
            <person name="Stavropoulos S."/>
            <person name="Stone C."/>
            <person name="Strader C."/>
            <person name="Tesfaye S."/>
            <person name="Thomson T."/>
            <person name="Thoulutsang Y."/>
            <person name="Thoulutsang D."/>
            <person name="Topham K."/>
            <person name="Topping I."/>
            <person name="Tsamla T."/>
            <person name="Vassiliev H."/>
            <person name="Vo A."/>
            <person name="Wangchuk T."/>
            <person name="Wangdi T."/>
            <person name="Weiand M."/>
            <person name="Wilkinson J."/>
            <person name="Wilson A."/>
            <person name="Yadav S."/>
            <person name="Young G."/>
            <person name="Yu Q."/>
            <person name="Zembek L."/>
            <person name="Zhong D."/>
            <person name="Zimmer A."/>
            <person name="Zwirko Z."/>
            <person name="Jaffe D.B."/>
            <person name="Alvarez P."/>
            <person name="Brockman W."/>
            <person name="Butler J."/>
            <person name="Chin C."/>
            <person name="Gnerre S."/>
            <person name="MacCallum I."/>
            <person name="Graves J.A."/>
            <person name="Ponting C.P."/>
            <person name="Breen M."/>
            <person name="Samollow P.B."/>
            <person name="Lander E.S."/>
            <person name="Lindblad-Toh K."/>
        </authorList>
    </citation>
    <scope>NUCLEOTIDE SEQUENCE [LARGE SCALE GENOMIC DNA]</scope>
</reference>
<proteinExistence type="inferred from homology"/>
<evidence type="ECO:0000256" key="5">
    <source>
        <dbReference type="ARBA" id="ARBA00022704"/>
    </source>
</evidence>
<keyword evidence="4" id="KW-0646">Protease inhibitor</keyword>
<evidence type="ECO:0000256" key="1">
    <source>
        <dbReference type="ARBA" id="ARBA00004613"/>
    </source>
</evidence>
<dbReference type="Gene3D" id="3.10.450.10">
    <property type="match status" value="1"/>
</dbReference>
<evidence type="ECO:0000256" key="6">
    <source>
        <dbReference type="ARBA" id="ARBA00023157"/>
    </source>
</evidence>
<dbReference type="STRING" id="13616.ENSMODP00000034046"/>
<comment type="similarity">
    <text evidence="2">Belongs to the cystatin family.</text>
</comment>
<evidence type="ECO:0000256" key="2">
    <source>
        <dbReference type="ARBA" id="ARBA00009403"/>
    </source>
</evidence>
<organism evidence="8 9">
    <name type="scientific">Monodelphis domestica</name>
    <name type="common">Gray short-tailed opossum</name>
    <dbReference type="NCBI Taxonomy" id="13616"/>
    <lineage>
        <taxon>Eukaryota</taxon>
        <taxon>Metazoa</taxon>
        <taxon>Chordata</taxon>
        <taxon>Craniata</taxon>
        <taxon>Vertebrata</taxon>
        <taxon>Euteleostomi</taxon>
        <taxon>Mammalia</taxon>
        <taxon>Metatheria</taxon>
        <taxon>Didelphimorphia</taxon>
        <taxon>Didelphidae</taxon>
        <taxon>Monodelphis</taxon>
    </lineage>
</organism>
<dbReference type="GO" id="GO:0004869">
    <property type="term" value="F:cysteine-type endopeptidase inhibitor activity"/>
    <property type="evidence" value="ECO:0007669"/>
    <property type="project" value="UniProtKB-KW"/>
</dbReference>
<accession>F7FUX4</accession>
<name>F7FUX4_MONDO</name>
<sequence>MSPTRPEAMKAAQVAVKFFNESSDGILYFRWSKIIKAEKQIMASVQYFLTLEMGNTSHRKDMEPDKEGLTHCYFSLEEKEEKIQCDFKILLVPWRKGKKTLEKMSDKALVWPSTQRPALKNWGQWPRKRVLGLGGWAGSQWGDLPRPW</sequence>
<keyword evidence="5" id="KW-0789">Thiol protease inhibitor</keyword>
<feature type="domain" description="Cystatin" evidence="7">
    <location>
        <begin position="3"/>
        <end position="107"/>
    </location>
</feature>
<dbReference type="SMART" id="SM00043">
    <property type="entry name" value="CY"/>
    <property type="match status" value="1"/>
</dbReference>
<dbReference type="GeneTree" id="ENSGT00940000161375"/>
<dbReference type="MEROPS" id="I25.012"/>
<dbReference type="SUPFAM" id="SSF54403">
    <property type="entry name" value="Cystatin/monellin"/>
    <property type="match status" value="1"/>
</dbReference>
<keyword evidence="6" id="KW-1015">Disulfide bond</keyword>
<evidence type="ECO:0000259" key="7">
    <source>
        <dbReference type="SMART" id="SM00043"/>
    </source>
</evidence>
<dbReference type="PANTHER" id="PTHR47033:SF1">
    <property type="entry name" value="CYSTATIN-M"/>
    <property type="match status" value="1"/>
</dbReference>
<comment type="subcellular location">
    <subcellularLocation>
        <location evidence="1">Secreted</location>
    </subcellularLocation>
</comment>
<protein>
    <recommendedName>
        <fullName evidence="7">Cystatin domain-containing protein</fullName>
    </recommendedName>
</protein>
<dbReference type="InterPro" id="IPR000010">
    <property type="entry name" value="Cystatin_dom"/>
</dbReference>
<dbReference type="InParanoid" id="F7FUX4"/>